<dbReference type="GO" id="GO:0004523">
    <property type="term" value="F:RNA-DNA hybrid ribonuclease activity"/>
    <property type="evidence" value="ECO:0007669"/>
    <property type="project" value="InterPro"/>
</dbReference>
<dbReference type="AlphaFoldDB" id="A0AAV2FQ62"/>
<reference evidence="2 3" key="1">
    <citation type="submission" date="2024-04" db="EMBL/GenBank/DDBJ databases">
        <authorList>
            <person name="Fracassetti M."/>
        </authorList>
    </citation>
    <scope>NUCLEOTIDE SEQUENCE [LARGE SCALE GENOMIC DNA]</scope>
</reference>
<dbReference type="PANTHER" id="PTHR47074:SF48">
    <property type="entry name" value="POLYNUCLEOTIDYL TRANSFERASE, RIBONUCLEASE H-LIKE SUPERFAMILY PROTEIN"/>
    <property type="match status" value="1"/>
</dbReference>
<dbReference type="EMBL" id="OZ034820">
    <property type="protein sequence ID" value="CAL1399730.1"/>
    <property type="molecule type" value="Genomic_DNA"/>
</dbReference>
<dbReference type="PANTHER" id="PTHR47074">
    <property type="entry name" value="BNAC02G40300D PROTEIN"/>
    <property type="match status" value="1"/>
</dbReference>
<feature type="domain" description="RNase H type-1" evidence="1">
    <location>
        <begin position="17"/>
        <end position="129"/>
    </location>
</feature>
<dbReference type="Gene3D" id="3.30.420.10">
    <property type="entry name" value="Ribonuclease H-like superfamily/Ribonuclease H"/>
    <property type="match status" value="1"/>
</dbReference>
<dbReference type="InterPro" id="IPR044730">
    <property type="entry name" value="RNase_H-like_dom_plant"/>
</dbReference>
<name>A0AAV2FQ62_9ROSI</name>
<protein>
    <recommendedName>
        <fullName evidence="1">RNase H type-1 domain-containing protein</fullName>
    </recommendedName>
</protein>
<gene>
    <name evidence="2" type="ORF">LTRI10_LOCUS39902</name>
</gene>
<dbReference type="InterPro" id="IPR002156">
    <property type="entry name" value="RNaseH_domain"/>
</dbReference>
<evidence type="ECO:0000259" key="1">
    <source>
        <dbReference type="Pfam" id="PF13456"/>
    </source>
</evidence>
<keyword evidence="3" id="KW-1185">Reference proteome</keyword>
<organism evidence="2 3">
    <name type="scientific">Linum trigynum</name>
    <dbReference type="NCBI Taxonomy" id="586398"/>
    <lineage>
        <taxon>Eukaryota</taxon>
        <taxon>Viridiplantae</taxon>
        <taxon>Streptophyta</taxon>
        <taxon>Embryophyta</taxon>
        <taxon>Tracheophyta</taxon>
        <taxon>Spermatophyta</taxon>
        <taxon>Magnoliopsida</taxon>
        <taxon>eudicotyledons</taxon>
        <taxon>Gunneridae</taxon>
        <taxon>Pentapetalae</taxon>
        <taxon>rosids</taxon>
        <taxon>fabids</taxon>
        <taxon>Malpighiales</taxon>
        <taxon>Linaceae</taxon>
        <taxon>Linum</taxon>
    </lineage>
</organism>
<accession>A0AAV2FQ62</accession>
<evidence type="ECO:0000313" key="3">
    <source>
        <dbReference type="Proteomes" id="UP001497516"/>
    </source>
</evidence>
<evidence type="ECO:0000313" key="2">
    <source>
        <dbReference type="EMBL" id="CAL1399730.1"/>
    </source>
</evidence>
<proteinExistence type="predicted"/>
<dbReference type="GO" id="GO:0003676">
    <property type="term" value="F:nucleic acid binding"/>
    <property type="evidence" value="ECO:0007669"/>
    <property type="project" value="InterPro"/>
</dbReference>
<dbReference type="InterPro" id="IPR036397">
    <property type="entry name" value="RNaseH_sf"/>
</dbReference>
<dbReference type="Proteomes" id="UP001497516">
    <property type="component" value="Chromosome 7"/>
</dbReference>
<dbReference type="InterPro" id="IPR052929">
    <property type="entry name" value="RNase_H-like_EbsB-rel"/>
</dbReference>
<sequence>MVQSVTCMWDDATKPGSHAAGGIVLKDLAGNIMLARGVQFPGLDSPLVAEALTLREAVTWCLELGFHVVCFQGDAQSIIDKVTKRDVHDVQIGAILEEIVGVFANHSALQVRFAGRSNNRVTHSVARNALVLFPATSCCYDFQTWLTSKM</sequence>
<dbReference type="Pfam" id="PF13456">
    <property type="entry name" value="RVT_3"/>
    <property type="match status" value="1"/>
</dbReference>
<dbReference type="CDD" id="cd06222">
    <property type="entry name" value="RNase_H_like"/>
    <property type="match status" value="1"/>
</dbReference>